<name>A0A3M7RPH8_BRAPC</name>
<comment type="caution">
    <text evidence="2">The sequence shown here is derived from an EMBL/GenBank/DDBJ whole genome shotgun (WGS) entry which is preliminary data.</text>
</comment>
<evidence type="ECO:0000313" key="2">
    <source>
        <dbReference type="EMBL" id="RNA25310.1"/>
    </source>
</evidence>
<keyword evidence="1" id="KW-0812">Transmembrane</keyword>
<organism evidence="2 3">
    <name type="scientific">Brachionus plicatilis</name>
    <name type="common">Marine rotifer</name>
    <name type="synonym">Brachionus muelleri</name>
    <dbReference type="NCBI Taxonomy" id="10195"/>
    <lineage>
        <taxon>Eukaryota</taxon>
        <taxon>Metazoa</taxon>
        <taxon>Spiralia</taxon>
        <taxon>Gnathifera</taxon>
        <taxon>Rotifera</taxon>
        <taxon>Eurotatoria</taxon>
        <taxon>Monogononta</taxon>
        <taxon>Pseudotrocha</taxon>
        <taxon>Ploima</taxon>
        <taxon>Brachionidae</taxon>
        <taxon>Brachionus</taxon>
    </lineage>
</organism>
<dbReference type="AlphaFoldDB" id="A0A3M7RPH8"/>
<accession>A0A3M7RPH8</accession>
<feature type="transmembrane region" description="Helical" evidence="1">
    <location>
        <begin position="76"/>
        <end position="93"/>
    </location>
</feature>
<keyword evidence="1" id="KW-0472">Membrane</keyword>
<gene>
    <name evidence="2" type="ORF">BpHYR1_015725</name>
</gene>
<feature type="transmembrane region" description="Helical" evidence="1">
    <location>
        <begin position="23"/>
        <end position="42"/>
    </location>
</feature>
<keyword evidence="3" id="KW-1185">Reference proteome</keyword>
<sequence>MFAFSYAIVINHKKNNFHKIDGGMRFLLLSCLLPSSKLVLIFPRPKKKKNLLAEEITSFKMKDIIFTRLHSADLKSGFLIIILVPINLFIFYQNNVSNPLVKLLDQLYLEEQRREAIS</sequence>
<dbReference type="Proteomes" id="UP000276133">
    <property type="component" value="Unassembled WGS sequence"/>
</dbReference>
<evidence type="ECO:0000313" key="3">
    <source>
        <dbReference type="Proteomes" id="UP000276133"/>
    </source>
</evidence>
<dbReference type="EMBL" id="REGN01002942">
    <property type="protein sequence ID" value="RNA25310.1"/>
    <property type="molecule type" value="Genomic_DNA"/>
</dbReference>
<evidence type="ECO:0000256" key="1">
    <source>
        <dbReference type="SAM" id="Phobius"/>
    </source>
</evidence>
<proteinExistence type="predicted"/>
<keyword evidence="1" id="KW-1133">Transmembrane helix</keyword>
<protein>
    <submittedName>
        <fullName evidence="2">Uncharacterized protein</fullName>
    </submittedName>
</protein>
<reference evidence="2 3" key="1">
    <citation type="journal article" date="2018" name="Sci. Rep.">
        <title>Genomic signatures of local adaptation to the degree of environmental predictability in rotifers.</title>
        <authorList>
            <person name="Franch-Gras L."/>
            <person name="Hahn C."/>
            <person name="Garcia-Roger E.M."/>
            <person name="Carmona M.J."/>
            <person name="Serra M."/>
            <person name="Gomez A."/>
        </authorList>
    </citation>
    <scope>NUCLEOTIDE SEQUENCE [LARGE SCALE GENOMIC DNA]</scope>
    <source>
        <strain evidence="2">HYR1</strain>
    </source>
</reference>